<dbReference type="Pfam" id="PF03781">
    <property type="entry name" value="FGE-sulfatase"/>
    <property type="match status" value="1"/>
</dbReference>
<sequence length="1052" mass="116202">MSDLARALAATLGAVALELEDQAATEATPATLHERLTALASLAEPPLIAPFARAMTRAAERLGQEESDPAVPLLLTLLTDEAPVAARFRAAAVEELLLAGEPDLNRLVELYRREVRPCMANAEVTLPPWRVAGPALIRLLGQLVPQALADHARLRRLLPSPDERTAIDLLRSARVAPIAPLAEQFAQGIVATNGAAIHHVQQTIVRGNLYTVPGAASPDLALLYARYRAFINENFNQLDFRGLLQIQTISRLNLEQIYIPVEALGPQGQGVSLHTFVCEQPLLVVLGNPGSGKSTLVRYLMLALTRNDARERLGLDPIWLPIFFPVAAFAAARRRPGKEDLAPLAYLADYYRGLSQPDYGALFQRALTTGRAMVLLDGLDEVRTDRQATIRVLEAFVREWDAPGNRFLATSRIVGYDDAPLDPALFAVVTIQPLSDAQIRCFIQRWSQAYAASSMPPVPPVDELLHDLVRESVAVEHERRVAAYSASLTEAVFAVPHVTELARNPLLLTILALIHNQGARLPDRRVELYRLCVAALAETWNRARSLSGRPVEVYLGDELLDERFVVNLLGPLALWMHREHAEGLIEQVDLEKRLAETLEQTDGMPRRRARRMALAFVELMRRDTGLLQERGFGKFAFLHLTFQEYLAARGLLESVAIEDPALLLQNYAHDPRWREVIRLAVAAAPQREAGRLLLALLEAPPGERAGIHPVVLAGECLLDVGRNGAGGRAWQAVTGALVQLATDPATPLTTRVSGGLVLGQLGDPRLLNLSDGRATGGIEARIADYWCDVAAGHFWSGDERLKHGRSSGLHQTYLGYSFRLARYPVSNSEYQRFIEAGGYRDERWWTPEGRTFLDYGGRMPSSEDVIVPITQPALWTNGQYNNPNQPVVGVSWYEASAYCAWLTALGRTAGWLYPGEVLRLPTTLEWERAARHTDQRTFPWGDEAVTPERANYTDTGVRAPSPVGVFPTGAACCGALDLAGNIWEWTASLAERLNERTPCHDVSPEQMPAIKGGAFNWDGDALRCGTHYWFHPAQRYNLLGFRMVWTTEEVTS</sequence>
<dbReference type="PANTHER" id="PTHR23150">
    <property type="entry name" value="SULFATASE MODIFYING FACTOR 1, 2"/>
    <property type="match status" value="1"/>
</dbReference>
<dbReference type="InterPro" id="IPR042095">
    <property type="entry name" value="SUMF_sf"/>
</dbReference>
<dbReference type="AlphaFoldDB" id="A0A2H3KUT5"/>
<organism evidence="2 3">
    <name type="scientific">Candidatus Chloroploca asiatica</name>
    <dbReference type="NCBI Taxonomy" id="1506545"/>
    <lineage>
        <taxon>Bacteria</taxon>
        <taxon>Bacillati</taxon>
        <taxon>Chloroflexota</taxon>
        <taxon>Chloroflexia</taxon>
        <taxon>Chloroflexales</taxon>
        <taxon>Chloroflexineae</taxon>
        <taxon>Oscillochloridaceae</taxon>
        <taxon>Candidatus Chloroploca</taxon>
    </lineage>
</organism>
<evidence type="ECO:0000259" key="1">
    <source>
        <dbReference type="PROSITE" id="PS50837"/>
    </source>
</evidence>
<dbReference type="InterPro" id="IPR027417">
    <property type="entry name" value="P-loop_NTPase"/>
</dbReference>
<evidence type="ECO:0000313" key="2">
    <source>
        <dbReference type="EMBL" id="PDV97637.1"/>
    </source>
</evidence>
<comment type="caution">
    <text evidence="2">The sequence shown here is derived from an EMBL/GenBank/DDBJ whole genome shotgun (WGS) entry which is preliminary data.</text>
</comment>
<dbReference type="SUPFAM" id="SSF56436">
    <property type="entry name" value="C-type lectin-like"/>
    <property type="match status" value="1"/>
</dbReference>
<dbReference type="Pfam" id="PF05729">
    <property type="entry name" value="NACHT"/>
    <property type="match status" value="1"/>
</dbReference>
<dbReference type="InterPro" id="IPR051043">
    <property type="entry name" value="Sulfatase_Mod_Factor_Kinase"/>
</dbReference>
<evidence type="ECO:0000313" key="3">
    <source>
        <dbReference type="Proteomes" id="UP000220922"/>
    </source>
</evidence>
<dbReference type="RefSeq" id="WP_097654266.1">
    <property type="nucleotide sequence ID" value="NZ_LYXE01000127.1"/>
</dbReference>
<dbReference type="Proteomes" id="UP000220922">
    <property type="component" value="Unassembled WGS sequence"/>
</dbReference>
<gene>
    <name evidence="2" type="ORF">A9Q02_04065</name>
</gene>
<dbReference type="InterPro" id="IPR016187">
    <property type="entry name" value="CTDL_fold"/>
</dbReference>
<dbReference type="Gene3D" id="3.40.50.300">
    <property type="entry name" value="P-loop containing nucleotide triphosphate hydrolases"/>
    <property type="match status" value="1"/>
</dbReference>
<dbReference type="PROSITE" id="PS50837">
    <property type="entry name" value="NACHT"/>
    <property type="match status" value="1"/>
</dbReference>
<accession>A0A2H3KUT5</accession>
<dbReference type="InterPro" id="IPR005532">
    <property type="entry name" value="SUMF_dom"/>
</dbReference>
<dbReference type="OrthoDB" id="134770at2"/>
<name>A0A2H3KUT5_9CHLR</name>
<dbReference type="SUPFAM" id="SSF52540">
    <property type="entry name" value="P-loop containing nucleoside triphosphate hydrolases"/>
    <property type="match status" value="1"/>
</dbReference>
<dbReference type="Gene3D" id="3.90.1580.10">
    <property type="entry name" value="paralog of FGE (formylglycine-generating enzyme)"/>
    <property type="match status" value="1"/>
</dbReference>
<feature type="domain" description="NACHT" evidence="1">
    <location>
        <begin position="281"/>
        <end position="412"/>
    </location>
</feature>
<proteinExistence type="predicted"/>
<keyword evidence="3" id="KW-1185">Reference proteome</keyword>
<dbReference type="InterPro" id="IPR007111">
    <property type="entry name" value="NACHT_NTPase"/>
</dbReference>
<protein>
    <recommendedName>
        <fullName evidence="1">NACHT domain-containing protein</fullName>
    </recommendedName>
</protein>
<reference evidence="2 3" key="1">
    <citation type="submission" date="2016-05" db="EMBL/GenBank/DDBJ databases">
        <authorList>
            <person name="Lavstsen T."/>
            <person name="Jespersen J.S."/>
        </authorList>
    </citation>
    <scope>NUCLEOTIDE SEQUENCE [LARGE SCALE GENOMIC DNA]</scope>
    <source>
        <strain evidence="2 3">B7-9</strain>
    </source>
</reference>
<dbReference type="EMBL" id="LYXE01000127">
    <property type="protein sequence ID" value="PDV97637.1"/>
    <property type="molecule type" value="Genomic_DNA"/>
</dbReference>